<dbReference type="Proteomes" id="UP001291309">
    <property type="component" value="Unassembled WGS sequence"/>
</dbReference>
<keyword evidence="2" id="KW-0238">DNA-binding</keyword>
<dbReference type="InterPro" id="IPR036390">
    <property type="entry name" value="WH_DNA-bd_sf"/>
</dbReference>
<dbReference type="Gene3D" id="3.40.1410.10">
    <property type="entry name" value="Chorismate lyase-like"/>
    <property type="match status" value="1"/>
</dbReference>
<sequence length="263" mass="28865">MSNHLSAADSFDKAALSSDLPLPLYLQLARYLRGLIASGKFGHQDALPSERELAERLGVSRVTVRKALRELLDEGLLQQRQGAGTFVNRGPYVEQRLSTLTSFSDDMSSRGLSAGSLWLHRQVTIASPEETLALGLSPGATVSRMQRLRTANDTPMALELAVVPTRFVPDPSEVKGSLYDVLRRRGCTPFRALQRLTAIKLQAEQAEQLGVPEGAPALYIERRTMLEDGTPVEFVRSHYRGDAYDFVVELNLAGGSRVQEVGS</sequence>
<dbReference type="InterPro" id="IPR036388">
    <property type="entry name" value="WH-like_DNA-bd_sf"/>
</dbReference>
<evidence type="ECO:0000256" key="2">
    <source>
        <dbReference type="ARBA" id="ARBA00023125"/>
    </source>
</evidence>
<dbReference type="CDD" id="cd07377">
    <property type="entry name" value="WHTH_GntR"/>
    <property type="match status" value="1"/>
</dbReference>
<protein>
    <submittedName>
        <fullName evidence="5">GntR family transcriptional regulator</fullName>
    </submittedName>
</protein>
<evidence type="ECO:0000259" key="4">
    <source>
        <dbReference type="PROSITE" id="PS50949"/>
    </source>
</evidence>
<dbReference type="SMART" id="SM00345">
    <property type="entry name" value="HTH_GNTR"/>
    <property type="match status" value="1"/>
</dbReference>
<dbReference type="RefSeq" id="WP_321547817.1">
    <property type="nucleotide sequence ID" value="NZ_JAXIVS010000007.1"/>
</dbReference>
<dbReference type="Pfam" id="PF00392">
    <property type="entry name" value="GntR"/>
    <property type="match status" value="1"/>
</dbReference>
<evidence type="ECO:0000313" key="5">
    <source>
        <dbReference type="EMBL" id="MDY7229096.1"/>
    </source>
</evidence>
<dbReference type="SUPFAM" id="SSF46785">
    <property type="entry name" value="Winged helix' DNA-binding domain"/>
    <property type="match status" value="1"/>
</dbReference>
<dbReference type="InterPro" id="IPR028978">
    <property type="entry name" value="Chorismate_lyase_/UTRA_dom_sf"/>
</dbReference>
<dbReference type="PRINTS" id="PR00035">
    <property type="entry name" value="HTHGNTR"/>
</dbReference>
<dbReference type="PANTHER" id="PTHR44846:SF1">
    <property type="entry name" value="MANNOSYL-D-GLYCERATE TRANSPORT_METABOLISM SYSTEM REPRESSOR MNGR-RELATED"/>
    <property type="match status" value="1"/>
</dbReference>
<dbReference type="PROSITE" id="PS50949">
    <property type="entry name" value="HTH_GNTR"/>
    <property type="match status" value="1"/>
</dbReference>
<feature type="domain" description="HTH gntR-type" evidence="4">
    <location>
        <begin position="22"/>
        <end position="90"/>
    </location>
</feature>
<keyword evidence="1" id="KW-0805">Transcription regulation</keyword>
<gene>
    <name evidence="5" type="ORF">SYV04_21970</name>
</gene>
<evidence type="ECO:0000256" key="1">
    <source>
        <dbReference type="ARBA" id="ARBA00023015"/>
    </source>
</evidence>
<evidence type="ECO:0000256" key="3">
    <source>
        <dbReference type="ARBA" id="ARBA00023163"/>
    </source>
</evidence>
<dbReference type="InterPro" id="IPR050679">
    <property type="entry name" value="Bact_HTH_transcr_reg"/>
</dbReference>
<keyword evidence="6" id="KW-1185">Reference proteome</keyword>
<dbReference type="SUPFAM" id="SSF64288">
    <property type="entry name" value="Chorismate lyase-like"/>
    <property type="match status" value="1"/>
</dbReference>
<organism evidence="5 6">
    <name type="scientific">Hyalangium rubrum</name>
    <dbReference type="NCBI Taxonomy" id="3103134"/>
    <lineage>
        <taxon>Bacteria</taxon>
        <taxon>Pseudomonadati</taxon>
        <taxon>Myxococcota</taxon>
        <taxon>Myxococcia</taxon>
        <taxon>Myxococcales</taxon>
        <taxon>Cystobacterineae</taxon>
        <taxon>Archangiaceae</taxon>
        <taxon>Hyalangium</taxon>
    </lineage>
</organism>
<name>A0ABU5H758_9BACT</name>
<dbReference type="Gene3D" id="1.10.10.10">
    <property type="entry name" value="Winged helix-like DNA-binding domain superfamily/Winged helix DNA-binding domain"/>
    <property type="match status" value="1"/>
</dbReference>
<reference evidence="5 6" key="1">
    <citation type="submission" date="2023-12" db="EMBL/GenBank/DDBJ databases">
        <title>the genome sequence of Hyalangium sp. s54d21.</title>
        <authorList>
            <person name="Zhang X."/>
        </authorList>
    </citation>
    <scope>NUCLEOTIDE SEQUENCE [LARGE SCALE GENOMIC DNA]</scope>
    <source>
        <strain evidence="6">s54d21</strain>
    </source>
</reference>
<dbReference type="EMBL" id="JAXIVS010000007">
    <property type="protein sequence ID" value="MDY7229096.1"/>
    <property type="molecule type" value="Genomic_DNA"/>
</dbReference>
<dbReference type="SMART" id="SM00866">
    <property type="entry name" value="UTRA"/>
    <property type="match status" value="1"/>
</dbReference>
<comment type="caution">
    <text evidence="5">The sequence shown here is derived from an EMBL/GenBank/DDBJ whole genome shotgun (WGS) entry which is preliminary data.</text>
</comment>
<proteinExistence type="predicted"/>
<dbReference type="InterPro" id="IPR000524">
    <property type="entry name" value="Tscrpt_reg_HTH_GntR"/>
</dbReference>
<dbReference type="PANTHER" id="PTHR44846">
    <property type="entry name" value="MANNOSYL-D-GLYCERATE TRANSPORT/METABOLISM SYSTEM REPRESSOR MNGR-RELATED"/>
    <property type="match status" value="1"/>
</dbReference>
<dbReference type="Pfam" id="PF07702">
    <property type="entry name" value="UTRA"/>
    <property type="match status" value="1"/>
</dbReference>
<evidence type="ECO:0000313" key="6">
    <source>
        <dbReference type="Proteomes" id="UP001291309"/>
    </source>
</evidence>
<accession>A0ABU5H758</accession>
<keyword evidence="3" id="KW-0804">Transcription</keyword>
<dbReference type="InterPro" id="IPR011663">
    <property type="entry name" value="UTRA"/>
</dbReference>